<dbReference type="EMBL" id="CP098495">
    <property type="protein sequence ID" value="USA63092.1"/>
    <property type="molecule type" value="Genomic_DNA"/>
</dbReference>
<accession>A0ABY4UBH1</accession>
<protein>
    <submittedName>
        <fullName evidence="1">Uncharacterized protein</fullName>
    </submittedName>
</protein>
<evidence type="ECO:0000313" key="1">
    <source>
        <dbReference type="EMBL" id="USA63092.1"/>
    </source>
</evidence>
<proteinExistence type="predicted"/>
<reference evidence="1 2" key="1">
    <citation type="submission" date="2022-06" db="EMBL/GenBank/DDBJ databases">
        <authorList>
            <person name="Liu G."/>
        </authorList>
    </citation>
    <scope>NUCLEOTIDE SEQUENCE [LARGE SCALE GENOMIC DNA]</scope>
    <source>
        <strain evidence="1 2">E4</strain>
        <plasmid evidence="1 2">plas1</plasmid>
    </source>
</reference>
<geneLocation type="plasmid" evidence="1 2">
    <name>plas1</name>
</geneLocation>
<keyword evidence="2" id="KW-1185">Reference proteome</keyword>
<dbReference type="RefSeq" id="WP_301643227.1">
    <property type="nucleotide sequence ID" value="NZ_CP098495.1"/>
</dbReference>
<dbReference type="Proteomes" id="UP001056619">
    <property type="component" value="Plasmid plas1"/>
</dbReference>
<evidence type="ECO:0000313" key="2">
    <source>
        <dbReference type="Proteomes" id="UP001056619"/>
    </source>
</evidence>
<sequence>MLLRLGDHIVQCLLSVELTARKYAQKRNDEERVGKGKGEIIDHVQVFPVRL</sequence>
<organism evidence="1 2">
    <name type="scientific">Qipengyuania citrea</name>
    <dbReference type="NCBI Taxonomy" id="225971"/>
    <lineage>
        <taxon>Bacteria</taxon>
        <taxon>Pseudomonadati</taxon>
        <taxon>Pseudomonadota</taxon>
        <taxon>Alphaproteobacteria</taxon>
        <taxon>Sphingomonadales</taxon>
        <taxon>Erythrobacteraceae</taxon>
        <taxon>Qipengyuania</taxon>
    </lineage>
</organism>
<keyword evidence="1" id="KW-0614">Plasmid</keyword>
<gene>
    <name evidence="1" type="ORF">NCF85_16555</name>
</gene>
<name>A0ABY4UBH1_9SPHN</name>